<evidence type="ECO:0000259" key="5">
    <source>
        <dbReference type="Pfam" id="PF00081"/>
    </source>
</evidence>
<feature type="domain" description="Manganese/iron superoxide dismutase N-terminal" evidence="5">
    <location>
        <begin position="18"/>
        <end position="71"/>
    </location>
</feature>
<evidence type="ECO:0000256" key="1">
    <source>
        <dbReference type="ARBA" id="ARBA00008714"/>
    </source>
</evidence>
<keyword evidence="3" id="KW-0479">Metal-binding</keyword>
<protein>
    <recommendedName>
        <fullName evidence="2">superoxide dismutase</fullName>
        <ecNumber evidence="2">1.15.1.1</ecNumber>
    </recommendedName>
</protein>
<feature type="non-terminal residue" evidence="6">
    <location>
        <position position="1"/>
    </location>
</feature>
<keyword evidence="7" id="KW-1185">Reference proteome</keyword>
<gene>
    <name evidence="6" type="ORF">KI387_015635</name>
</gene>
<comment type="caution">
    <text evidence="6">The sequence shown here is derived from an EMBL/GenBank/DDBJ whole genome shotgun (WGS) entry which is preliminary data.</text>
</comment>
<dbReference type="Pfam" id="PF00081">
    <property type="entry name" value="Sod_Fe_N"/>
    <property type="match status" value="1"/>
</dbReference>
<name>A0AA38GD93_TAXCH</name>
<keyword evidence="4" id="KW-0560">Oxidoreductase</keyword>
<dbReference type="GO" id="GO:0042644">
    <property type="term" value="C:chloroplast nucleoid"/>
    <property type="evidence" value="ECO:0007669"/>
    <property type="project" value="TreeGrafter"/>
</dbReference>
<dbReference type="Proteomes" id="UP000824469">
    <property type="component" value="Unassembled WGS sequence"/>
</dbReference>
<dbReference type="InterPro" id="IPR036324">
    <property type="entry name" value="Mn/Fe_SOD_N_sf"/>
</dbReference>
<evidence type="ECO:0000256" key="4">
    <source>
        <dbReference type="ARBA" id="ARBA00023002"/>
    </source>
</evidence>
<accession>A0AA38GD93</accession>
<dbReference type="PANTHER" id="PTHR42769">
    <property type="entry name" value="SUPEROXIDE DISMUTASE"/>
    <property type="match status" value="1"/>
</dbReference>
<comment type="similarity">
    <text evidence="1">Belongs to the iron/manganese superoxide dismutase family.</text>
</comment>
<dbReference type="EMBL" id="JAHRHJ020000003">
    <property type="protein sequence ID" value="KAH9320996.1"/>
    <property type="molecule type" value="Genomic_DNA"/>
</dbReference>
<dbReference type="PANTHER" id="PTHR42769:SF3">
    <property type="entry name" value="SUPEROXIDE DISMUTASE [FE] 2, CHLOROPLASTIC"/>
    <property type="match status" value="1"/>
</dbReference>
<dbReference type="GO" id="GO:0046872">
    <property type="term" value="F:metal ion binding"/>
    <property type="evidence" value="ECO:0007669"/>
    <property type="project" value="UniProtKB-KW"/>
</dbReference>
<dbReference type="OMA" id="HMSKSTL"/>
<sequence>KRPMLKFRIAPPAVALLELRPPPYKLDALEPHMSQQTLEFHWGKHHRAYVDNCNKQIEGTDLEECTLEDIINF</sequence>
<evidence type="ECO:0000313" key="6">
    <source>
        <dbReference type="EMBL" id="KAH9320996.1"/>
    </source>
</evidence>
<proteinExistence type="inferred from homology"/>
<evidence type="ECO:0000313" key="7">
    <source>
        <dbReference type="Proteomes" id="UP000824469"/>
    </source>
</evidence>
<dbReference type="Gene3D" id="1.10.287.990">
    <property type="entry name" value="Fe,Mn superoxide dismutase (SOD) domain"/>
    <property type="match status" value="1"/>
</dbReference>
<organism evidence="6 7">
    <name type="scientific">Taxus chinensis</name>
    <name type="common">Chinese yew</name>
    <name type="synonym">Taxus wallichiana var. chinensis</name>
    <dbReference type="NCBI Taxonomy" id="29808"/>
    <lineage>
        <taxon>Eukaryota</taxon>
        <taxon>Viridiplantae</taxon>
        <taxon>Streptophyta</taxon>
        <taxon>Embryophyta</taxon>
        <taxon>Tracheophyta</taxon>
        <taxon>Spermatophyta</taxon>
        <taxon>Pinopsida</taxon>
        <taxon>Pinidae</taxon>
        <taxon>Conifers II</taxon>
        <taxon>Cupressales</taxon>
        <taxon>Taxaceae</taxon>
        <taxon>Taxus</taxon>
    </lineage>
</organism>
<reference evidence="6 7" key="1">
    <citation type="journal article" date="2021" name="Nat. Plants">
        <title>The Taxus genome provides insights into paclitaxel biosynthesis.</title>
        <authorList>
            <person name="Xiong X."/>
            <person name="Gou J."/>
            <person name="Liao Q."/>
            <person name="Li Y."/>
            <person name="Zhou Q."/>
            <person name="Bi G."/>
            <person name="Li C."/>
            <person name="Du R."/>
            <person name="Wang X."/>
            <person name="Sun T."/>
            <person name="Guo L."/>
            <person name="Liang H."/>
            <person name="Lu P."/>
            <person name="Wu Y."/>
            <person name="Zhang Z."/>
            <person name="Ro D.K."/>
            <person name="Shang Y."/>
            <person name="Huang S."/>
            <person name="Yan J."/>
        </authorList>
    </citation>
    <scope>NUCLEOTIDE SEQUENCE [LARGE SCALE GENOMIC DNA]</scope>
    <source>
        <strain evidence="6">Ta-2019</strain>
    </source>
</reference>
<dbReference type="InterPro" id="IPR019831">
    <property type="entry name" value="Mn/Fe_SOD_N"/>
</dbReference>
<dbReference type="SUPFAM" id="SSF46609">
    <property type="entry name" value="Fe,Mn superoxide dismutase (SOD), N-terminal domain"/>
    <property type="match status" value="1"/>
</dbReference>
<evidence type="ECO:0000256" key="2">
    <source>
        <dbReference type="ARBA" id="ARBA00012682"/>
    </source>
</evidence>
<dbReference type="EC" id="1.15.1.1" evidence="2"/>
<dbReference type="AlphaFoldDB" id="A0AA38GD93"/>
<evidence type="ECO:0000256" key="3">
    <source>
        <dbReference type="ARBA" id="ARBA00022723"/>
    </source>
</evidence>
<dbReference type="GO" id="GO:0004784">
    <property type="term" value="F:superoxide dismutase activity"/>
    <property type="evidence" value="ECO:0007669"/>
    <property type="project" value="UniProtKB-EC"/>
</dbReference>